<dbReference type="PANTHER" id="PTHR30295:SF0">
    <property type="entry name" value="BACTERIOFERRITIN"/>
    <property type="match status" value="1"/>
</dbReference>
<keyword evidence="4 8" id="KW-0349">Heme</keyword>
<feature type="domain" description="Ferritin-like diiron" evidence="9">
    <location>
        <begin position="1"/>
        <end position="145"/>
    </location>
</feature>
<dbReference type="InterPro" id="IPR009078">
    <property type="entry name" value="Ferritin-like_SF"/>
</dbReference>
<gene>
    <name evidence="10" type="primary">bfr</name>
    <name evidence="10" type="ORF">GCM10007933_04010</name>
</gene>
<dbReference type="RefSeq" id="WP_284186515.1">
    <property type="nucleotide sequence ID" value="NZ_BSPX01000003.1"/>
</dbReference>
<comment type="similarity">
    <text evidence="2 7 8">Belongs to the bacterioferritin family.</text>
</comment>
<evidence type="ECO:0000256" key="1">
    <source>
        <dbReference type="ARBA" id="ARBA00001970"/>
    </source>
</evidence>
<dbReference type="PIRSF" id="PIRSF002560">
    <property type="entry name" value="Bacterioferritin"/>
    <property type="match status" value="1"/>
</dbReference>
<dbReference type="SUPFAM" id="SSF47240">
    <property type="entry name" value="Ferritin-like"/>
    <property type="match status" value="1"/>
</dbReference>
<evidence type="ECO:0000256" key="5">
    <source>
        <dbReference type="ARBA" id="ARBA00022723"/>
    </source>
</evidence>
<protein>
    <recommendedName>
        <fullName evidence="7 8">Bacterioferritin</fullName>
    </recommendedName>
</protein>
<dbReference type="InterPro" id="IPR012347">
    <property type="entry name" value="Ferritin-like"/>
</dbReference>
<dbReference type="InterPro" id="IPR009040">
    <property type="entry name" value="Ferritin-like_diiron"/>
</dbReference>
<comment type="caution">
    <text evidence="10">The sequence shown here is derived from an EMBL/GenBank/DDBJ whole genome shotgun (WGS) entry which is preliminary data.</text>
</comment>
<comment type="cofactor">
    <cofactor evidence="1">
        <name>heme b</name>
        <dbReference type="ChEBI" id="CHEBI:60344"/>
    </cofactor>
</comment>
<evidence type="ECO:0000256" key="8">
    <source>
        <dbReference type="RuleBase" id="RU000623"/>
    </source>
</evidence>
<evidence type="ECO:0000256" key="2">
    <source>
        <dbReference type="ARBA" id="ARBA00008093"/>
    </source>
</evidence>
<keyword evidence="6 7" id="KW-0408">Iron</keyword>
<sequence>MKGDKKVIQHLNKQLTTELTAINQYFLHARMYKNWGLGKLGKHEYEESIEEMKHADMLIERVLFLEGLPNLQNLDKLLIGENVPECLQGDLKLEQGGHAHLKDAIAYCESVRDYVSRDIFQHILDDTEEHIDYLETQLELVEKVGIQNYLQSQMDVSAS</sequence>
<dbReference type="PROSITE" id="PS50905">
    <property type="entry name" value="FERRITIN_LIKE"/>
    <property type="match status" value="1"/>
</dbReference>
<comment type="function">
    <text evidence="8">Iron-storage protein.</text>
</comment>
<evidence type="ECO:0000313" key="10">
    <source>
        <dbReference type="EMBL" id="GLT20949.1"/>
    </source>
</evidence>
<dbReference type="Pfam" id="PF00210">
    <property type="entry name" value="Ferritin"/>
    <property type="match status" value="1"/>
</dbReference>
<evidence type="ECO:0000259" key="9">
    <source>
        <dbReference type="PROSITE" id="PS50905"/>
    </source>
</evidence>
<proteinExistence type="inferred from homology"/>
<keyword evidence="3 7" id="KW-0409">Iron storage</keyword>
<organism evidence="10 11">
    <name type="scientific">Zoogloea oryzae</name>
    <dbReference type="NCBI Taxonomy" id="310767"/>
    <lineage>
        <taxon>Bacteria</taxon>
        <taxon>Pseudomonadati</taxon>
        <taxon>Pseudomonadota</taxon>
        <taxon>Betaproteobacteria</taxon>
        <taxon>Rhodocyclales</taxon>
        <taxon>Zoogloeaceae</taxon>
        <taxon>Zoogloea</taxon>
    </lineage>
</organism>
<keyword evidence="11" id="KW-1185">Reference proteome</keyword>
<reference evidence="11" key="1">
    <citation type="journal article" date="2019" name="Int. J. Syst. Evol. Microbiol.">
        <title>The Global Catalogue of Microorganisms (GCM) 10K type strain sequencing project: providing services to taxonomists for standard genome sequencing and annotation.</title>
        <authorList>
            <consortium name="The Broad Institute Genomics Platform"/>
            <consortium name="The Broad Institute Genome Sequencing Center for Infectious Disease"/>
            <person name="Wu L."/>
            <person name="Ma J."/>
        </authorList>
    </citation>
    <scope>NUCLEOTIDE SEQUENCE [LARGE SCALE GENOMIC DNA]</scope>
    <source>
        <strain evidence="11">NBRC 102407</strain>
    </source>
</reference>
<evidence type="ECO:0000313" key="11">
    <source>
        <dbReference type="Proteomes" id="UP001157167"/>
    </source>
</evidence>
<name>A0ABQ6F6T7_9RHOO</name>
<dbReference type="PRINTS" id="PR00601">
    <property type="entry name" value="BACFERRITIN"/>
</dbReference>
<dbReference type="CDD" id="cd00907">
    <property type="entry name" value="Bacterioferritin"/>
    <property type="match status" value="1"/>
</dbReference>
<dbReference type="Proteomes" id="UP001157167">
    <property type="component" value="Unassembled WGS sequence"/>
</dbReference>
<keyword evidence="5 7" id="KW-0479">Metal-binding</keyword>
<dbReference type="InterPro" id="IPR008331">
    <property type="entry name" value="Ferritin_DPS_dom"/>
</dbReference>
<evidence type="ECO:0000256" key="7">
    <source>
        <dbReference type="PIRNR" id="PIRNR002560"/>
    </source>
</evidence>
<dbReference type="PROSITE" id="PS00549">
    <property type="entry name" value="BACTERIOFERRITIN"/>
    <property type="match status" value="1"/>
</dbReference>
<dbReference type="EMBL" id="BSPX01000003">
    <property type="protein sequence ID" value="GLT20949.1"/>
    <property type="molecule type" value="Genomic_DNA"/>
</dbReference>
<evidence type="ECO:0000256" key="3">
    <source>
        <dbReference type="ARBA" id="ARBA00022434"/>
    </source>
</evidence>
<dbReference type="NCBIfam" id="TIGR00754">
    <property type="entry name" value="bfr"/>
    <property type="match status" value="1"/>
</dbReference>
<accession>A0ABQ6F6T7</accession>
<dbReference type="PANTHER" id="PTHR30295">
    <property type="entry name" value="BACTERIOFERRITIN"/>
    <property type="match status" value="1"/>
</dbReference>
<dbReference type="Gene3D" id="1.20.1260.10">
    <property type="match status" value="1"/>
</dbReference>
<evidence type="ECO:0000256" key="6">
    <source>
        <dbReference type="ARBA" id="ARBA00023004"/>
    </source>
</evidence>
<evidence type="ECO:0000256" key="4">
    <source>
        <dbReference type="ARBA" id="ARBA00022617"/>
    </source>
</evidence>
<dbReference type="InterPro" id="IPR002024">
    <property type="entry name" value="Bacterioferritin"/>
</dbReference>